<evidence type="ECO:0000313" key="1">
    <source>
        <dbReference type="EMBL" id="KAL1868846.1"/>
    </source>
</evidence>
<proteinExistence type="predicted"/>
<name>A0ABR3WYT3_9PEZI</name>
<protein>
    <recommendedName>
        <fullName evidence="3">Thioredoxin reductase</fullName>
    </recommendedName>
</protein>
<evidence type="ECO:0008006" key="3">
    <source>
        <dbReference type="Google" id="ProtNLM"/>
    </source>
</evidence>
<dbReference type="EMBL" id="JAZHXJ010000208">
    <property type="protein sequence ID" value="KAL1868846.1"/>
    <property type="molecule type" value="Genomic_DNA"/>
</dbReference>
<dbReference type="SUPFAM" id="SSF81301">
    <property type="entry name" value="Nucleotidyltransferase"/>
    <property type="match status" value="1"/>
</dbReference>
<accession>A0ABR3WYT3</accession>
<gene>
    <name evidence="1" type="ORF">VTK73DRAFT_3489</name>
</gene>
<organism evidence="1 2">
    <name type="scientific">Phialemonium thermophilum</name>
    <dbReference type="NCBI Taxonomy" id="223376"/>
    <lineage>
        <taxon>Eukaryota</taxon>
        <taxon>Fungi</taxon>
        <taxon>Dikarya</taxon>
        <taxon>Ascomycota</taxon>
        <taxon>Pezizomycotina</taxon>
        <taxon>Sordariomycetes</taxon>
        <taxon>Sordariomycetidae</taxon>
        <taxon>Cephalothecales</taxon>
        <taxon>Cephalothecaceae</taxon>
        <taxon>Phialemonium</taxon>
    </lineage>
</organism>
<dbReference type="InterPro" id="IPR043519">
    <property type="entry name" value="NT_sf"/>
</dbReference>
<keyword evidence="2" id="KW-1185">Reference proteome</keyword>
<comment type="caution">
    <text evidence="1">The sequence shown here is derived from an EMBL/GenBank/DDBJ whole genome shotgun (WGS) entry which is preliminary data.</text>
</comment>
<dbReference type="Proteomes" id="UP001586593">
    <property type="component" value="Unassembled WGS sequence"/>
</dbReference>
<reference evidence="1 2" key="1">
    <citation type="journal article" date="2024" name="Commun. Biol.">
        <title>Comparative genomic analysis of thermophilic fungi reveals convergent evolutionary adaptations and gene losses.</title>
        <authorList>
            <person name="Steindorff A.S."/>
            <person name="Aguilar-Pontes M.V."/>
            <person name="Robinson A.J."/>
            <person name="Andreopoulos B."/>
            <person name="LaButti K."/>
            <person name="Kuo A."/>
            <person name="Mondo S."/>
            <person name="Riley R."/>
            <person name="Otillar R."/>
            <person name="Haridas S."/>
            <person name="Lipzen A."/>
            <person name="Grimwood J."/>
            <person name="Schmutz J."/>
            <person name="Clum A."/>
            <person name="Reid I.D."/>
            <person name="Moisan M.C."/>
            <person name="Butler G."/>
            <person name="Nguyen T.T.M."/>
            <person name="Dewar K."/>
            <person name="Conant G."/>
            <person name="Drula E."/>
            <person name="Henrissat B."/>
            <person name="Hansel C."/>
            <person name="Singer S."/>
            <person name="Hutchinson M.I."/>
            <person name="de Vries R.P."/>
            <person name="Natvig D.O."/>
            <person name="Powell A.J."/>
            <person name="Tsang A."/>
            <person name="Grigoriev I.V."/>
        </authorList>
    </citation>
    <scope>NUCLEOTIDE SEQUENCE [LARGE SCALE GENOMIC DNA]</scope>
    <source>
        <strain evidence="1 2">ATCC 24622</strain>
    </source>
</reference>
<evidence type="ECO:0000313" key="2">
    <source>
        <dbReference type="Proteomes" id="UP001586593"/>
    </source>
</evidence>
<sequence>MPEIGEDLVGSIAQAINSAKVPCVLWGHYLLNLHGVPSIIGSIDFVVPDKDLPASAKSLAPFKTLKACNDVGSCPTSSPNRYTPPPAFHKHLEQDPEVTVDLHLQSKTLWFLPPLNDSVLYPAKASLPSHYVLASDRSVLPPWRPGRGYGFFRSDRNVVVVPRSHVMLEAFIRLHARDSGKRIGSFSLSMIAYIQQYVDDDGLLDIGQLPGPLKASYIELREGKKPVRQWTKELREALGVVVEDSDDDCS</sequence>